<feature type="transmembrane region" description="Helical" evidence="2">
    <location>
        <begin position="885"/>
        <end position="909"/>
    </location>
</feature>
<dbReference type="EMBL" id="FORT01000002">
    <property type="protein sequence ID" value="SFJ20622.1"/>
    <property type="molecule type" value="Genomic_DNA"/>
</dbReference>
<dbReference type="Gene3D" id="3.30.2090.10">
    <property type="entry name" value="Multidrug efflux transporter AcrB TolC docking domain, DN and DC subdomains"/>
    <property type="match status" value="2"/>
</dbReference>
<dbReference type="PRINTS" id="PR00702">
    <property type="entry name" value="ACRIFLAVINRP"/>
</dbReference>
<feature type="region of interest" description="Disordered" evidence="1">
    <location>
        <begin position="1024"/>
        <end position="1046"/>
    </location>
</feature>
<dbReference type="SUPFAM" id="SSF82693">
    <property type="entry name" value="Multidrug efflux transporter AcrB pore domain, PN1, PN2, PC1 and PC2 subdomains"/>
    <property type="match status" value="3"/>
</dbReference>
<proteinExistence type="predicted"/>
<feature type="transmembrane region" description="Helical" evidence="2">
    <location>
        <begin position="384"/>
        <end position="409"/>
    </location>
</feature>
<dbReference type="Gene3D" id="3.30.70.1320">
    <property type="entry name" value="Multidrug efflux transporter AcrB pore domain like"/>
    <property type="match status" value="1"/>
</dbReference>
<accession>A0A1I3PGI5</accession>
<name>A0A1I3PGI5_9BACL</name>
<keyword evidence="2" id="KW-1133">Transmembrane helix</keyword>
<protein>
    <submittedName>
        <fullName evidence="3">Hydrophobic/amphiphilic exporter-1, HAE1 family</fullName>
    </submittedName>
</protein>
<sequence length="1046" mass="111925">MNLSELSIKRPVTMIMLTVAMLIFGFVSLPRLAIDLMPELNFPVAVVVTSVDGGSPSEVEKLVTKPIENALGTVSDLDSISSVSIEGASQVILMFNWGTDLDQATLDMREKVDQVRGALPDSAHAPRVLRIDPNSQPIIQFAVTGDADVNKLKDMAEDLIQSRLERIDGVASAAINGGQDRVIDVIVDPAKLSAYGLTLDQIQQSLGSSNLSGSAGAVREGDGKLNIRVQGEFANVEQIALTPISVGSGGSIRLSDIAQVNDTTEDVTQLSYVNGKPSLGISITKASGGNTIEVADAVIKEMEQIKKDLPENIQVTTTMDTSTYIKDSIYTTAEHALLGGLVGIILLFFFLGSFQSMIIAIIVLPVSIVATFLLMYMTGQTINLISLSGLTLGLGSLIDFAVVMLENIFRQREKGKGMMEAALVGSKEVGTAVMASALAQICVFLPIALTEGIAAELFGPLALTVVFSHIAALVFSILLVPMLSSRILKKVPEHTERKNYKGINPVIWFNIGFHKVEKAYAKLLGWALGRRKTVIAAAIIMMVGSLALTPLIGAEFIPSMDQGQVSVSIKMPNGTVLAETEKVTKQVEEIVNQVPEKDIVGVSIGSSGSPLASTLSSNQATITLKLVDVTKRQRSSDDIVIDLTKKLKSIAGPEITVSAAEGMSTGSPIELTVRGDDLEVLKDISGIVKGEVESVQGTNNVTTSLEESRQEFEVKVDAEKASLYGLTTGQILSTVRTSFQGQTVTKYRTGDDEIDVKLQLPENYQEDINYLNNLRISAPGGAQVALSSVATISKVDVPLTINRSNMTREVKVTADLAGRDLNAVSKDIQAKVDKLNLPDGYKLEFGGQSQDMAESFGSLALAIVLSVVLLYMVMAAQFESLYSPFIIMFSVPPTVTGVLLGLLVTGTSISVSVLIGYILLIGLVVNNAIVLIDYINQLRAQGWELRDAILHAGPIRLRPILMTTLTTILAIGPLAFAGGSGTETQAPMAITVIFGLSFSTLITLVLVPVVTSWFDDRGKKRREKRALKKAKKEAKKNAKNAPALEV</sequence>
<keyword evidence="2" id="KW-0812">Transmembrane</keyword>
<feature type="transmembrane region" description="Helical" evidence="2">
    <location>
        <begin position="358"/>
        <end position="378"/>
    </location>
</feature>
<feature type="transmembrane region" description="Helical" evidence="2">
    <location>
        <begin position="957"/>
        <end position="976"/>
    </location>
</feature>
<gene>
    <name evidence="3" type="ORF">SAMN05518846_102365</name>
</gene>
<dbReference type="Gene3D" id="3.30.70.1430">
    <property type="entry name" value="Multidrug efflux transporter AcrB pore domain"/>
    <property type="match status" value="2"/>
</dbReference>
<feature type="transmembrane region" description="Helical" evidence="2">
    <location>
        <begin position="915"/>
        <end position="936"/>
    </location>
</feature>
<feature type="transmembrane region" description="Helical" evidence="2">
    <location>
        <begin position="988"/>
        <end position="1014"/>
    </location>
</feature>
<dbReference type="GeneID" id="301131405"/>
<feature type="transmembrane region" description="Helical" evidence="2">
    <location>
        <begin position="429"/>
        <end position="449"/>
    </location>
</feature>
<keyword evidence="4" id="KW-1185">Reference proteome</keyword>
<organism evidence="3 4">
    <name type="scientific">Brevibacillus centrosporus</name>
    <dbReference type="NCBI Taxonomy" id="54910"/>
    <lineage>
        <taxon>Bacteria</taxon>
        <taxon>Bacillati</taxon>
        <taxon>Bacillota</taxon>
        <taxon>Bacilli</taxon>
        <taxon>Bacillales</taxon>
        <taxon>Paenibacillaceae</taxon>
        <taxon>Brevibacillus</taxon>
    </lineage>
</organism>
<dbReference type="RefSeq" id="WP_092266855.1">
    <property type="nucleotide sequence ID" value="NZ_BJOE01000018.1"/>
</dbReference>
<dbReference type="Gene3D" id="1.20.1640.10">
    <property type="entry name" value="Multidrug efflux transporter AcrB transmembrane domain"/>
    <property type="match status" value="2"/>
</dbReference>
<feature type="transmembrane region" description="Helical" evidence="2">
    <location>
        <begin position="534"/>
        <end position="553"/>
    </location>
</feature>
<dbReference type="PANTHER" id="PTHR32063">
    <property type="match status" value="1"/>
</dbReference>
<dbReference type="STRING" id="1884381.SAMN05518846_102365"/>
<dbReference type="InterPro" id="IPR027463">
    <property type="entry name" value="AcrB_DN_DC_subdom"/>
</dbReference>
<dbReference type="GO" id="GO:0005886">
    <property type="term" value="C:plasma membrane"/>
    <property type="evidence" value="ECO:0007669"/>
    <property type="project" value="TreeGrafter"/>
</dbReference>
<keyword evidence="2" id="KW-0472">Membrane</keyword>
<dbReference type="SUPFAM" id="SSF82714">
    <property type="entry name" value="Multidrug efflux transporter AcrB TolC docking domain, DN and DC subdomains"/>
    <property type="match status" value="2"/>
</dbReference>
<dbReference type="Pfam" id="PF00873">
    <property type="entry name" value="ACR_tran"/>
    <property type="match status" value="1"/>
</dbReference>
<dbReference type="Proteomes" id="UP000198915">
    <property type="component" value="Unassembled WGS sequence"/>
</dbReference>
<feature type="compositionally biased region" description="Basic residues" evidence="1">
    <location>
        <begin position="1024"/>
        <end position="1038"/>
    </location>
</feature>
<dbReference type="SUPFAM" id="SSF82866">
    <property type="entry name" value="Multidrug efflux transporter AcrB transmembrane domain"/>
    <property type="match status" value="2"/>
</dbReference>
<feature type="transmembrane region" description="Helical" evidence="2">
    <location>
        <begin position="855"/>
        <end position="873"/>
    </location>
</feature>
<evidence type="ECO:0000313" key="4">
    <source>
        <dbReference type="Proteomes" id="UP000198915"/>
    </source>
</evidence>
<feature type="transmembrane region" description="Helical" evidence="2">
    <location>
        <begin position="329"/>
        <end position="351"/>
    </location>
</feature>
<dbReference type="Gene3D" id="3.30.70.1440">
    <property type="entry name" value="Multidrug efflux transporter AcrB pore domain"/>
    <property type="match status" value="1"/>
</dbReference>
<feature type="transmembrane region" description="Helical" evidence="2">
    <location>
        <begin position="461"/>
        <end position="480"/>
    </location>
</feature>
<dbReference type="InterPro" id="IPR001036">
    <property type="entry name" value="Acrflvin-R"/>
</dbReference>
<dbReference type="AlphaFoldDB" id="A0A1I3PGI5"/>
<dbReference type="PANTHER" id="PTHR32063:SF0">
    <property type="entry name" value="SWARMING MOTILITY PROTEIN SWRC"/>
    <property type="match status" value="1"/>
</dbReference>
<feature type="transmembrane region" description="Helical" evidence="2">
    <location>
        <begin position="12"/>
        <end position="33"/>
    </location>
</feature>
<evidence type="ECO:0000313" key="3">
    <source>
        <dbReference type="EMBL" id="SFJ20622.1"/>
    </source>
</evidence>
<evidence type="ECO:0000256" key="1">
    <source>
        <dbReference type="SAM" id="MobiDB-lite"/>
    </source>
</evidence>
<reference evidence="4" key="1">
    <citation type="submission" date="2016-10" db="EMBL/GenBank/DDBJ databases">
        <authorList>
            <person name="Varghese N."/>
            <person name="Submissions S."/>
        </authorList>
    </citation>
    <scope>NUCLEOTIDE SEQUENCE [LARGE SCALE GENOMIC DNA]</scope>
    <source>
        <strain evidence="4">OK042</strain>
    </source>
</reference>
<dbReference type="GO" id="GO:0042910">
    <property type="term" value="F:xenobiotic transmembrane transporter activity"/>
    <property type="evidence" value="ECO:0007669"/>
    <property type="project" value="TreeGrafter"/>
</dbReference>
<evidence type="ECO:0000256" key="2">
    <source>
        <dbReference type="SAM" id="Phobius"/>
    </source>
</evidence>